<dbReference type="EMBL" id="BARV01016659">
    <property type="protein sequence ID" value="GAI29575.1"/>
    <property type="molecule type" value="Genomic_DNA"/>
</dbReference>
<protein>
    <recommendedName>
        <fullName evidence="1">Alkyl hydroperoxide reductase subunit C/ Thiol specific antioxidant domain-containing protein</fullName>
    </recommendedName>
</protein>
<reference evidence="2" key="1">
    <citation type="journal article" date="2014" name="Front. Microbiol.">
        <title>High frequency of phylogenetically diverse reductive dehalogenase-homologous genes in deep subseafloor sedimentary metagenomes.</title>
        <authorList>
            <person name="Kawai M."/>
            <person name="Futagami T."/>
            <person name="Toyoda A."/>
            <person name="Takaki Y."/>
            <person name="Nishi S."/>
            <person name="Hori S."/>
            <person name="Arai W."/>
            <person name="Tsubouchi T."/>
            <person name="Morono Y."/>
            <person name="Uchiyama I."/>
            <person name="Ito T."/>
            <person name="Fujiyama A."/>
            <person name="Inagaki F."/>
            <person name="Takami H."/>
        </authorList>
    </citation>
    <scope>NUCLEOTIDE SEQUENCE</scope>
    <source>
        <strain evidence="2">Expedition CK06-06</strain>
    </source>
</reference>
<dbReference type="AlphaFoldDB" id="X1NS12"/>
<dbReference type="InterPro" id="IPR050553">
    <property type="entry name" value="Thioredoxin_ResA/DsbE_sf"/>
</dbReference>
<dbReference type="InterPro" id="IPR000866">
    <property type="entry name" value="AhpC/TSA"/>
</dbReference>
<gene>
    <name evidence="2" type="ORF">S06H3_28538</name>
</gene>
<dbReference type="Gene3D" id="3.40.30.10">
    <property type="entry name" value="Glutaredoxin"/>
    <property type="match status" value="1"/>
</dbReference>
<dbReference type="GO" id="GO:0016209">
    <property type="term" value="F:antioxidant activity"/>
    <property type="evidence" value="ECO:0007669"/>
    <property type="project" value="InterPro"/>
</dbReference>
<dbReference type="InterPro" id="IPR036249">
    <property type="entry name" value="Thioredoxin-like_sf"/>
</dbReference>
<comment type="caution">
    <text evidence="2">The sequence shown here is derived from an EMBL/GenBank/DDBJ whole genome shotgun (WGS) entry which is preliminary data.</text>
</comment>
<dbReference type="GO" id="GO:0016491">
    <property type="term" value="F:oxidoreductase activity"/>
    <property type="evidence" value="ECO:0007669"/>
    <property type="project" value="InterPro"/>
</dbReference>
<proteinExistence type="predicted"/>
<dbReference type="PANTHER" id="PTHR42852">
    <property type="entry name" value="THIOL:DISULFIDE INTERCHANGE PROTEIN DSBE"/>
    <property type="match status" value="1"/>
</dbReference>
<feature type="domain" description="Alkyl hydroperoxide reductase subunit C/ Thiol specific antioxidant" evidence="1">
    <location>
        <begin position="151"/>
        <end position="197"/>
    </location>
</feature>
<dbReference type="SUPFAM" id="SSF52833">
    <property type="entry name" value="Thioredoxin-like"/>
    <property type="match status" value="1"/>
</dbReference>
<dbReference type="PANTHER" id="PTHR42852:SF13">
    <property type="entry name" value="PROTEIN DIPZ"/>
    <property type="match status" value="1"/>
</dbReference>
<evidence type="ECO:0000259" key="1">
    <source>
        <dbReference type="Pfam" id="PF00578"/>
    </source>
</evidence>
<sequence length="198" mass="23246">MPRTEQVKWILNWQKTEQGMAMLEKHLVPRYPESAADMNDQEIQAWFENWKKSEEGEAFSAAHRRQQQESRHYAAKTEEDGTFRVEDVPAGRYSLHVTVQERREGRQRYGRQELIGSLNYQFEVPDMNEGRSDEPVDLGRLEIRIRKRLKVGEMAPAFEAETLDGKTIKLADFRGKVVLLNIWISQASECIREMRHLK</sequence>
<dbReference type="Pfam" id="PF00578">
    <property type="entry name" value="AhpC-TSA"/>
    <property type="match status" value="1"/>
</dbReference>
<organism evidence="2">
    <name type="scientific">marine sediment metagenome</name>
    <dbReference type="NCBI Taxonomy" id="412755"/>
    <lineage>
        <taxon>unclassified sequences</taxon>
        <taxon>metagenomes</taxon>
        <taxon>ecological metagenomes</taxon>
    </lineage>
</organism>
<name>X1NS12_9ZZZZ</name>
<accession>X1NS12</accession>
<feature type="non-terminal residue" evidence="2">
    <location>
        <position position="198"/>
    </location>
</feature>
<evidence type="ECO:0000313" key="2">
    <source>
        <dbReference type="EMBL" id="GAI29575.1"/>
    </source>
</evidence>